<dbReference type="GO" id="GO:0005829">
    <property type="term" value="C:cytosol"/>
    <property type="evidence" value="ECO:0007669"/>
    <property type="project" value="TreeGrafter"/>
</dbReference>
<dbReference type="PROSITE" id="PS51681">
    <property type="entry name" value="SAM_MT_NNMT_PNMT_TEMT"/>
    <property type="match status" value="1"/>
</dbReference>
<evidence type="ECO:0000256" key="4">
    <source>
        <dbReference type="ARBA" id="ARBA00022691"/>
    </source>
</evidence>
<organism evidence="5">
    <name type="scientific">Ixodes ricinus</name>
    <name type="common">Common tick</name>
    <name type="synonym">Acarus ricinus</name>
    <dbReference type="NCBI Taxonomy" id="34613"/>
    <lineage>
        <taxon>Eukaryota</taxon>
        <taxon>Metazoa</taxon>
        <taxon>Ecdysozoa</taxon>
        <taxon>Arthropoda</taxon>
        <taxon>Chelicerata</taxon>
        <taxon>Arachnida</taxon>
        <taxon>Acari</taxon>
        <taxon>Parasitiformes</taxon>
        <taxon>Ixodida</taxon>
        <taxon>Ixodoidea</taxon>
        <taxon>Ixodidae</taxon>
        <taxon>Ixodinae</taxon>
        <taxon>Ixodes</taxon>
    </lineage>
</organism>
<proteinExistence type="inferred from homology"/>
<dbReference type="GO" id="GO:0032259">
    <property type="term" value="P:methylation"/>
    <property type="evidence" value="ECO:0007669"/>
    <property type="project" value="UniProtKB-KW"/>
</dbReference>
<keyword evidence="3 5" id="KW-0808">Transferase</keyword>
<name>A0A6B0V4L5_IXORI</name>
<keyword evidence="4" id="KW-0949">S-adenosyl-L-methionine</keyword>
<sequence length="255" mass="27942">MLGSVESQTLIATFKNNFVGKSYAAKKKGPGNTFHQEELHRNFQSDLAQGKTLLEVGVGPIAWYSFMSSKRFNDIVLSDLVEDNRKELEKWLNKSEDAIDWTDRAEQVAALEGYSDIKKGASEIMERTRSSIRKVVPCNVLEPGVLPEEHKETFDVVLSCNCLESATADHESFRSVVKNVGSLVKPGGLFLLGGIGGLKSYAMANANFNMANVTEEVIKEAVTDAGFQLNVYRTINSEIAGNAGAFAFILAARKP</sequence>
<dbReference type="PANTHER" id="PTHR10867">
    <property type="entry name" value="NNMT/PNMT/TEMT FAMILY MEMBER"/>
    <property type="match status" value="1"/>
</dbReference>
<dbReference type="Gene3D" id="3.40.50.150">
    <property type="entry name" value="Vaccinia Virus protein VP39"/>
    <property type="match status" value="1"/>
</dbReference>
<dbReference type="GO" id="GO:0008170">
    <property type="term" value="F:N-methyltransferase activity"/>
    <property type="evidence" value="ECO:0007669"/>
    <property type="project" value="TreeGrafter"/>
</dbReference>
<dbReference type="PANTHER" id="PTHR10867:SF17">
    <property type="entry name" value="NICOTINAMIDE N-METHYLTRANSFERASE"/>
    <property type="match status" value="1"/>
</dbReference>
<dbReference type="SUPFAM" id="SSF53335">
    <property type="entry name" value="S-adenosyl-L-methionine-dependent methyltransferases"/>
    <property type="match status" value="1"/>
</dbReference>
<dbReference type="EMBL" id="GIFC01015147">
    <property type="protein sequence ID" value="MXU97230.1"/>
    <property type="molecule type" value="Transcribed_RNA"/>
</dbReference>
<evidence type="ECO:0000313" key="5">
    <source>
        <dbReference type="EMBL" id="MXU97230.1"/>
    </source>
</evidence>
<evidence type="ECO:0000256" key="1">
    <source>
        <dbReference type="ARBA" id="ARBA00007996"/>
    </source>
</evidence>
<comment type="similarity">
    <text evidence="1">Belongs to the class I-like SAM-binding methyltransferase superfamily. NNMT/PNMT/TEMT family.</text>
</comment>
<dbReference type="Pfam" id="PF01234">
    <property type="entry name" value="NNMT_PNMT_TEMT"/>
    <property type="match status" value="1"/>
</dbReference>
<accession>A0A6B0V4L5</accession>
<dbReference type="InterPro" id="IPR000940">
    <property type="entry name" value="NNMT_TEMT_trans"/>
</dbReference>
<evidence type="ECO:0000256" key="3">
    <source>
        <dbReference type="ARBA" id="ARBA00022679"/>
    </source>
</evidence>
<dbReference type="InterPro" id="IPR029063">
    <property type="entry name" value="SAM-dependent_MTases_sf"/>
</dbReference>
<reference evidence="5" key="1">
    <citation type="submission" date="2019-12" db="EMBL/GenBank/DDBJ databases">
        <title>An insight into the sialome of adult female Ixodes ricinus ticks feeding for 6 days.</title>
        <authorList>
            <person name="Perner J."/>
            <person name="Ribeiro J.M.C."/>
        </authorList>
    </citation>
    <scope>NUCLEOTIDE SEQUENCE</scope>
    <source>
        <strain evidence="5">Semi-engorged</strain>
        <tissue evidence="5">Salivary glands</tissue>
    </source>
</reference>
<protein>
    <submittedName>
        <fullName evidence="5">Putative nicotinamide n-methyltransferase</fullName>
    </submittedName>
</protein>
<dbReference type="AlphaFoldDB" id="A0A6B0V4L5"/>
<evidence type="ECO:0000256" key="2">
    <source>
        <dbReference type="ARBA" id="ARBA00022603"/>
    </source>
</evidence>
<keyword evidence="2 5" id="KW-0489">Methyltransferase</keyword>